<evidence type="ECO:0000256" key="1">
    <source>
        <dbReference type="ARBA" id="ARBA00001974"/>
    </source>
</evidence>
<evidence type="ECO:0000256" key="3">
    <source>
        <dbReference type="ARBA" id="ARBA00022827"/>
    </source>
</evidence>
<name>A0A2P2E2F9_9LEPT</name>
<proteinExistence type="predicted"/>
<dbReference type="SUPFAM" id="SSF51905">
    <property type="entry name" value="FAD/NAD(P)-binding domain"/>
    <property type="match status" value="1"/>
</dbReference>
<dbReference type="Gene3D" id="3.90.850.10">
    <property type="entry name" value="Fumarylacetoacetase-like, C-terminal domain"/>
    <property type="match status" value="1"/>
</dbReference>
<dbReference type="InterPro" id="IPR036188">
    <property type="entry name" value="FAD/NAD-bd_sf"/>
</dbReference>
<evidence type="ECO:0000313" key="8">
    <source>
        <dbReference type="Proteomes" id="UP000245133"/>
    </source>
</evidence>
<comment type="caution">
    <text evidence="7">The sequence shown here is derived from an EMBL/GenBank/DDBJ whole genome shotgun (WGS) entry which is preliminary data.</text>
</comment>
<organism evidence="7 8">
    <name type="scientific">Leptospira ryugenii</name>
    <dbReference type="NCBI Taxonomy" id="1917863"/>
    <lineage>
        <taxon>Bacteria</taxon>
        <taxon>Pseudomonadati</taxon>
        <taxon>Spirochaetota</taxon>
        <taxon>Spirochaetia</taxon>
        <taxon>Leptospirales</taxon>
        <taxon>Leptospiraceae</taxon>
        <taxon>Leptospira</taxon>
    </lineage>
</organism>
<dbReference type="GO" id="GO:0071949">
    <property type="term" value="F:FAD binding"/>
    <property type="evidence" value="ECO:0007669"/>
    <property type="project" value="InterPro"/>
</dbReference>
<dbReference type="Gene3D" id="3.40.30.120">
    <property type="match status" value="1"/>
</dbReference>
<evidence type="ECO:0000313" key="7">
    <source>
        <dbReference type="EMBL" id="GBF51067.1"/>
    </source>
</evidence>
<keyword evidence="2" id="KW-0285">Flavoprotein</keyword>
<evidence type="ECO:0000256" key="2">
    <source>
        <dbReference type="ARBA" id="ARBA00022630"/>
    </source>
</evidence>
<dbReference type="GO" id="GO:0016709">
    <property type="term" value="F:oxidoreductase activity, acting on paired donors, with incorporation or reduction of molecular oxygen, NAD(P)H as one donor, and incorporation of one atom of oxygen"/>
    <property type="evidence" value="ECO:0007669"/>
    <property type="project" value="UniProtKB-ARBA"/>
</dbReference>
<keyword evidence="4" id="KW-0812">Transmembrane</keyword>
<dbReference type="Gene3D" id="3.30.9.10">
    <property type="entry name" value="D-Amino Acid Oxidase, subunit A, domain 2"/>
    <property type="match status" value="1"/>
</dbReference>
<keyword evidence="3" id="KW-0274">FAD</keyword>
<dbReference type="PANTHER" id="PTHR43004">
    <property type="entry name" value="TRK SYSTEM POTASSIUM UPTAKE PROTEIN"/>
    <property type="match status" value="1"/>
</dbReference>
<feature type="domain" description="Fumarylacetoacetase-like C-terminal" evidence="6">
    <location>
        <begin position="639"/>
        <end position="907"/>
    </location>
</feature>
<evidence type="ECO:0000259" key="6">
    <source>
        <dbReference type="Pfam" id="PF01557"/>
    </source>
</evidence>
<sequence length="913" mass="104147">MKETEILIIGAGPTGMVMSLALTKYGIQNIILERTNEIQKHPKAHEISGRTLEIIHSLGVSLKELVKEASDQETASKITFCKTIRSPFGSIDLQEPSIGKKYEGTYSISPPYLNISQTELETILRSHLSQKKSSTLALNMEWISSEEDSDGIVSCVKDLKTQELFQIRSQYLIACDGANSAVRNHLSIEMLGPKKLQDVVNVFFTDDLSNDLQIPAKLNWIFDARFPGVLIAHHPKKRWVYHHPIDLSWDRLENYDKAFFQKTLRTIIEKPDDYQFSISSIKHWQMSAQIAKTFFKNRIFLLGDAAHRFPPTGGLGLNSGVIDACNLSWKLKFVLHRNVSTSLLSTYELERKPVVRKNALESVKNWKRLLSIPKALGISLSLGIYLKRLIHAKILLVCFNHKRKQAFMDQIAYWANRKIESSLKDSRKKAKIKNAIQAQIPHFDRLNLDITYSYAKQTQGLVGRRFPHFFIGDRSSHSYLDSESIQAFVFGDNESNQILKSEMLLMGIPLTVHKVPNIDSPMQDLSIPKYGCVLVRPDGHVYAVQEDRNTSMTRGEFFSECIQRLMEGNAIWEDAIQKTKQRKQKMFIPAIISISLLCIALGLFSLMRPIDNPPKPANFDLVELSEGKLVDWYPSPKRIYGLGLVYAKHIEETASEYDPEIPPPIFEKELQSLAENKAEIPIPTNQDLVQSLVAFDPSVQAETIHAINNFSPLLDYEVELGFVLLEDVQIESLQSDLYSPKIAFFLANDVSARSLAIFGEGQKNRIAFWGLSKSFPKFLPVSDQIWIPKEWKPNLLPNLRLKTFVNGEERQNELVSNMIYTPKEMLRFIHKQYPDRKLEKNDMVIMGTPGGVAMQTSRIWIRFFDFLGIERNSKLKLALKKQRNRFLKDGDMVEMDGEGLGKLENKFIEKVGI</sequence>
<feature type="transmembrane region" description="Helical" evidence="4">
    <location>
        <begin position="586"/>
        <end position="607"/>
    </location>
</feature>
<keyword evidence="4" id="KW-1133">Transmembrane helix</keyword>
<dbReference type="RefSeq" id="WP_108977381.1">
    <property type="nucleotide sequence ID" value="NZ_BFBB01000008.1"/>
</dbReference>
<dbReference type="SUPFAM" id="SSF56529">
    <property type="entry name" value="FAH"/>
    <property type="match status" value="1"/>
</dbReference>
<dbReference type="InterPro" id="IPR011234">
    <property type="entry name" value="Fumarylacetoacetase-like_C"/>
</dbReference>
<evidence type="ECO:0008006" key="9">
    <source>
        <dbReference type="Google" id="ProtNLM"/>
    </source>
</evidence>
<keyword evidence="8" id="KW-1185">Reference proteome</keyword>
<dbReference type="PRINTS" id="PR00420">
    <property type="entry name" value="RNGMNOXGNASE"/>
</dbReference>
<dbReference type="InterPro" id="IPR036663">
    <property type="entry name" value="Fumarylacetoacetase_C_sf"/>
</dbReference>
<accession>A0A2P2E2F9</accession>
<evidence type="ECO:0000259" key="5">
    <source>
        <dbReference type="Pfam" id="PF01494"/>
    </source>
</evidence>
<dbReference type="AlphaFoldDB" id="A0A2P2E2F9"/>
<dbReference type="EMBL" id="BFBB01000008">
    <property type="protein sequence ID" value="GBF51067.1"/>
    <property type="molecule type" value="Genomic_DNA"/>
</dbReference>
<dbReference type="Gene3D" id="3.50.50.60">
    <property type="entry name" value="FAD/NAD(P)-binding domain"/>
    <property type="match status" value="1"/>
</dbReference>
<protein>
    <recommendedName>
        <fullName evidence="9">FAD binding domain protein</fullName>
    </recommendedName>
</protein>
<dbReference type="PANTHER" id="PTHR43004:SF19">
    <property type="entry name" value="BINDING MONOOXYGENASE, PUTATIVE (JCVI)-RELATED"/>
    <property type="match status" value="1"/>
</dbReference>
<feature type="domain" description="FAD-binding" evidence="5">
    <location>
        <begin position="3"/>
        <end position="358"/>
    </location>
</feature>
<comment type="cofactor">
    <cofactor evidence="1">
        <name>FAD</name>
        <dbReference type="ChEBI" id="CHEBI:57692"/>
    </cofactor>
</comment>
<dbReference type="Pfam" id="PF01557">
    <property type="entry name" value="FAA_hydrolase"/>
    <property type="match status" value="1"/>
</dbReference>
<dbReference type="Pfam" id="PF01494">
    <property type="entry name" value="FAD_binding_3"/>
    <property type="match status" value="1"/>
</dbReference>
<dbReference type="Proteomes" id="UP000245133">
    <property type="component" value="Unassembled WGS sequence"/>
</dbReference>
<dbReference type="OrthoDB" id="9766816at2"/>
<dbReference type="InterPro" id="IPR050641">
    <property type="entry name" value="RIFMO-like"/>
</dbReference>
<gene>
    <name evidence="7" type="ORF">LPTSP4_25980</name>
</gene>
<dbReference type="InterPro" id="IPR002938">
    <property type="entry name" value="FAD-bd"/>
</dbReference>
<keyword evidence="4" id="KW-0472">Membrane</keyword>
<reference evidence="7 8" key="1">
    <citation type="submission" date="2018-02" db="EMBL/GenBank/DDBJ databases">
        <title>Novel Leptospira species isolated from soil and water in Japan.</title>
        <authorList>
            <person name="Nakao R."/>
            <person name="Masuzawa T."/>
        </authorList>
    </citation>
    <scope>NUCLEOTIDE SEQUENCE [LARGE SCALE GENOMIC DNA]</scope>
    <source>
        <strain evidence="7 8">YH101</strain>
    </source>
</reference>
<evidence type="ECO:0000256" key="4">
    <source>
        <dbReference type="SAM" id="Phobius"/>
    </source>
</evidence>